<dbReference type="PROSITE" id="PS50888">
    <property type="entry name" value="BHLH"/>
    <property type="match status" value="1"/>
</dbReference>
<evidence type="ECO:0000313" key="4">
    <source>
        <dbReference type="EMBL" id="KAI3430744.1"/>
    </source>
</evidence>
<dbReference type="SMART" id="SM00353">
    <property type="entry name" value="HLH"/>
    <property type="match status" value="1"/>
</dbReference>
<keyword evidence="1" id="KW-0175">Coiled coil</keyword>
<feature type="region of interest" description="Disordered" evidence="2">
    <location>
        <begin position="411"/>
        <end position="451"/>
    </location>
</feature>
<feature type="domain" description="BHLH" evidence="3">
    <location>
        <begin position="120"/>
        <end position="172"/>
    </location>
</feature>
<dbReference type="InterPro" id="IPR036638">
    <property type="entry name" value="HLH_DNA-bd_sf"/>
</dbReference>
<protein>
    <recommendedName>
        <fullName evidence="3">BHLH domain-containing protein</fullName>
    </recommendedName>
</protein>
<dbReference type="GO" id="GO:0003700">
    <property type="term" value="F:DNA-binding transcription factor activity"/>
    <property type="evidence" value="ECO:0007669"/>
    <property type="project" value="InterPro"/>
</dbReference>
<accession>A0A9D4TQ96</accession>
<dbReference type="Gene3D" id="4.10.280.10">
    <property type="entry name" value="Helix-loop-helix DNA-binding domain"/>
    <property type="match status" value="1"/>
</dbReference>
<gene>
    <name evidence="4" type="ORF">D9Q98_009156</name>
</gene>
<dbReference type="GO" id="GO:0046983">
    <property type="term" value="F:protein dimerization activity"/>
    <property type="evidence" value="ECO:0007669"/>
    <property type="project" value="InterPro"/>
</dbReference>
<comment type="caution">
    <text evidence="4">The sequence shown here is derived from an EMBL/GenBank/DDBJ whole genome shotgun (WGS) entry which is preliminary data.</text>
</comment>
<feature type="compositionally biased region" description="Low complexity" evidence="2">
    <location>
        <begin position="411"/>
        <end position="432"/>
    </location>
</feature>
<feature type="compositionally biased region" description="Acidic residues" evidence="2">
    <location>
        <begin position="80"/>
        <end position="93"/>
    </location>
</feature>
<dbReference type="GO" id="GO:0006879">
    <property type="term" value="P:intracellular iron ion homeostasis"/>
    <property type="evidence" value="ECO:0007669"/>
    <property type="project" value="InterPro"/>
</dbReference>
<dbReference type="AlphaFoldDB" id="A0A9D4TQ96"/>
<dbReference type="InterPro" id="IPR011598">
    <property type="entry name" value="bHLH_dom"/>
</dbReference>
<feature type="compositionally biased region" description="Low complexity" evidence="2">
    <location>
        <begin position="275"/>
        <end position="306"/>
    </location>
</feature>
<dbReference type="InterPro" id="IPR044818">
    <property type="entry name" value="ILR3-like"/>
</dbReference>
<organism evidence="4 5">
    <name type="scientific">Chlorella vulgaris</name>
    <name type="common">Green alga</name>
    <dbReference type="NCBI Taxonomy" id="3077"/>
    <lineage>
        <taxon>Eukaryota</taxon>
        <taxon>Viridiplantae</taxon>
        <taxon>Chlorophyta</taxon>
        <taxon>core chlorophytes</taxon>
        <taxon>Trebouxiophyceae</taxon>
        <taxon>Chlorellales</taxon>
        <taxon>Chlorellaceae</taxon>
        <taxon>Chlorella clade</taxon>
        <taxon>Chlorella</taxon>
    </lineage>
</organism>
<dbReference type="OrthoDB" id="515493at2759"/>
<dbReference type="EMBL" id="SIDB01000007">
    <property type="protein sequence ID" value="KAI3430744.1"/>
    <property type="molecule type" value="Genomic_DNA"/>
</dbReference>
<dbReference type="SUPFAM" id="SSF47459">
    <property type="entry name" value="HLH, helix-loop-helix DNA-binding domain"/>
    <property type="match status" value="1"/>
</dbReference>
<feature type="compositionally biased region" description="Basic and acidic residues" evidence="2">
    <location>
        <begin position="442"/>
        <end position="451"/>
    </location>
</feature>
<dbReference type="PANTHER" id="PTHR46133:SF15">
    <property type="entry name" value="BHLH TRANSCRIPTION FACTOR"/>
    <property type="match status" value="1"/>
</dbReference>
<dbReference type="Pfam" id="PF00010">
    <property type="entry name" value="HLH"/>
    <property type="match status" value="1"/>
</dbReference>
<dbReference type="PANTHER" id="PTHR46133">
    <property type="entry name" value="BHLH TRANSCRIPTION FACTOR"/>
    <property type="match status" value="1"/>
</dbReference>
<dbReference type="Proteomes" id="UP001055712">
    <property type="component" value="Unassembled WGS sequence"/>
</dbReference>
<sequence>MDFTWGNGPSLSSGGGAAELNLLGDNLLIDLDDKTLQCLMGGPSTGFAACMNVLPGEAASGSGKRHLDGDCGEVGNEVGGEQDEEDNDNDSEEGTGTATARGGGGRASGRGKKARGPGTDAASVKAHREKARRERLNECFEELARLCDPSGKMTRTDRISIVQDAIRALGAVRVENNQLRQLNKFLEERVRHLETARAQGMYQQAMMVQQQQQMVMAQQQQQVQQVQALHLGDLEPGASAVAATAPAETDGGEIQPADGASSRSLDAALPESANQQQQQQAGAAAGPRASSLQQQQQQQQQQGMGLVPPGMMLVPMAAAGPAVLPAGGTAPYSHHPGYFSGMKGDSSMADRGTSLGPSGGSGSGMLYMGFAGDGTGTAGTAVPAGHGYPMPDGAQLVRHASNGDAASLAAAQQQQQQMAMAPQMLPANAPPMSWLPAPDISQDQKLRPPAA</sequence>
<evidence type="ECO:0000259" key="3">
    <source>
        <dbReference type="PROSITE" id="PS50888"/>
    </source>
</evidence>
<evidence type="ECO:0000256" key="1">
    <source>
        <dbReference type="SAM" id="Coils"/>
    </source>
</evidence>
<keyword evidence="5" id="KW-1185">Reference proteome</keyword>
<proteinExistence type="predicted"/>
<feature type="coiled-coil region" evidence="1">
    <location>
        <begin position="169"/>
        <end position="196"/>
    </location>
</feature>
<evidence type="ECO:0000256" key="2">
    <source>
        <dbReference type="SAM" id="MobiDB-lite"/>
    </source>
</evidence>
<reference evidence="4" key="1">
    <citation type="journal article" date="2019" name="Plant J.">
        <title>Chlorella vulgaris genome assembly and annotation reveals the molecular basis for metabolic acclimation to high light conditions.</title>
        <authorList>
            <person name="Cecchin M."/>
            <person name="Marcolungo L."/>
            <person name="Rossato M."/>
            <person name="Girolomoni L."/>
            <person name="Cosentino E."/>
            <person name="Cuine S."/>
            <person name="Li-Beisson Y."/>
            <person name="Delledonne M."/>
            <person name="Ballottari M."/>
        </authorList>
    </citation>
    <scope>NUCLEOTIDE SEQUENCE</scope>
    <source>
        <strain evidence="4">211/11P</strain>
    </source>
</reference>
<feature type="region of interest" description="Disordered" evidence="2">
    <location>
        <begin position="58"/>
        <end position="130"/>
    </location>
</feature>
<feature type="region of interest" description="Disordered" evidence="2">
    <location>
        <begin position="242"/>
        <end position="306"/>
    </location>
</feature>
<evidence type="ECO:0000313" key="5">
    <source>
        <dbReference type="Proteomes" id="UP001055712"/>
    </source>
</evidence>
<reference evidence="4" key="2">
    <citation type="submission" date="2020-11" db="EMBL/GenBank/DDBJ databases">
        <authorList>
            <person name="Cecchin M."/>
            <person name="Marcolungo L."/>
            <person name="Rossato M."/>
            <person name="Girolomoni L."/>
            <person name="Cosentino E."/>
            <person name="Cuine S."/>
            <person name="Li-Beisson Y."/>
            <person name="Delledonne M."/>
            <person name="Ballottari M."/>
        </authorList>
    </citation>
    <scope>NUCLEOTIDE SEQUENCE</scope>
    <source>
        <strain evidence="4">211/11P</strain>
        <tissue evidence="4">Whole cell</tissue>
    </source>
</reference>
<name>A0A9D4TQ96_CHLVU</name>
<dbReference type="CDD" id="cd11446">
    <property type="entry name" value="bHLH_AtILR3_like"/>
    <property type="match status" value="1"/>
</dbReference>